<evidence type="ECO:0000256" key="1">
    <source>
        <dbReference type="SAM" id="MobiDB-lite"/>
    </source>
</evidence>
<dbReference type="AlphaFoldDB" id="G7DX11"/>
<sequence length="166" mass="18697">MVSTRRRSYSSEDSDEGDANQTAEIREVMGLPRQTRADPSVIRQFWARWTAWLYFYTFAKPGETLAHSLSLGAFRGWLALSESWDEETGQGQCELGHLAIAPVGQGGILAGEEAIECQLHAYLQIGKRYYLMHQDGTQRNFTVYFRQNPTGSCSFCETLSCVKVIS</sequence>
<dbReference type="RefSeq" id="XP_014566656.1">
    <property type="nucleotide sequence ID" value="XM_014711170.1"/>
</dbReference>
<name>G7DX11_MIXOS</name>
<keyword evidence="3" id="KW-1185">Reference proteome</keyword>
<gene>
    <name evidence="2" type="primary">Mo01763</name>
    <name evidence="2" type="ORF">E5Q_01763</name>
</gene>
<dbReference type="HOGENOM" id="CLU_1603151_0_0_1"/>
<accession>G7DX11</accession>
<protein>
    <submittedName>
        <fullName evidence="2">Uncharacterized protein</fullName>
    </submittedName>
</protein>
<reference evidence="2 3" key="1">
    <citation type="journal article" date="2011" name="J. Gen. Appl. Microbiol.">
        <title>Draft genome sequencing of the enigmatic basidiomycete Mixia osmundae.</title>
        <authorList>
            <person name="Nishida H."/>
            <person name="Nagatsuka Y."/>
            <person name="Sugiyama J."/>
        </authorList>
    </citation>
    <scope>NUCLEOTIDE SEQUENCE [LARGE SCALE GENOMIC DNA]</scope>
    <source>
        <strain evidence="3">CBS 9802 / IAM 14324 / JCM 22182 / KY 12970</strain>
    </source>
</reference>
<proteinExistence type="predicted"/>
<dbReference type="InParanoid" id="G7DX11"/>
<evidence type="ECO:0000313" key="3">
    <source>
        <dbReference type="Proteomes" id="UP000009131"/>
    </source>
</evidence>
<dbReference type="EMBL" id="BABT02000054">
    <property type="protein sequence ID" value="GAA95108.1"/>
    <property type="molecule type" value="Genomic_DNA"/>
</dbReference>
<organism evidence="2 3">
    <name type="scientific">Mixia osmundae (strain CBS 9802 / IAM 14324 / JCM 22182 / KY 12970)</name>
    <dbReference type="NCBI Taxonomy" id="764103"/>
    <lineage>
        <taxon>Eukaryota</taxon>
        <taxon>Fungi</taxon>
        <taxon>Dikarya</taxon>
        <taxon>Basidiomycota</taxon>
        <taxon>Pucciniomycotina</taxon>
        <taxon>Mixiomycetes</taxon>
        <taxon>Mixiales</taxon>
        <taxon>Mixiaceae</taxon>
        <taxon>Mixia</taxon>
    </lineage>
</organism>
<evidence type="ECO:0000313" key="2">
    <source>
        <dbReference type="EMBL" id="GAA95108.1"/>
    </source>
</evidence>
<reference evidence="2 3" key="2">
    <citation type="journal article" date="2012" name="Open Biol.">
        <title>Characteristics of nucleosomes and linker DNA regions on the genome of the basidiomycete Mixia osmundae revealed by mono- and dinucleosome mapping.</title>
        <authorList>
            <person name="Nishida H."/>
            <person name="Kondo S."/>
            <person name="Matsumoto T."/>
            <person name="Suzuki Y."/>
            <person name="Yoshikawa H."/>
            <person name="Taylor T.D."/>
            <person name="Sugiyama J."/>
        </authorList>
    </citation>
    <scope>NUCLEOTIDE SEQUENCE [LARGE SCALE GENOMIC DNA]</scope>
    <source>
        <strain evidence="3">CBS 9802 / IAM 14324 / JCM 22182 / KY 12970</strain>
    </source>
</reference>
<comment type="caution">
    <text evidence="2">The sequence shown here is derived from an EMBL/GenBank/DDBJ whole genome shotgun (WGS) entry which is preliminary data.</text>
</comment>
<dbReference type="Proteomes" id="UP000009131">
    <property type="component" value="Unassembled WGS sequence"/>
</dbReference>
<feature type="region of interest" description="Disordered" evidence="1">
    <location>
        <begin position="1"/>
        <end position="23"/>
    </location>
</feature>